<protein>
    <submittedName>
        <fullName evidence="2">Uncharacterized protein</fullName>
    </submittedName>
</protein>
<evidence type="ECO:0000313" key="3">
    <source>
        <dbReference type="Proteomes" id="UP000799428"/>
    </source>
</evidence>
<evidence type="ECO:0000256" key="1">
    <source>
        <dbReference type="SAM" id="MobiDB-lite"/>
    </source>
</evidence>
<feature type="region of interest" description="Disordered" evidence="1">
    <location>
        <begin position="151"/>
        <end position="178"/>
    </location>
</feature>
<name>A0A6G1JV02_9PLEO</name>
<organism evidence="2 3">
    <name type="scientific">Pleomassaria siparia CBS 279.74</name>
    <dbReference type="NCBI Taxonomy" id="1314801"/>
    <lineage>
        <taxon>Eukaryota</taxon>
        <taxon>Fungi</taxon>
        <taxon>Dikarya</taxon>
        <taxon>Ascomycota</taxon>
        <taxon>Pezizomycotina</taxon>
        <taxon>Dothideomycetes</taxon>
        <taxon>Pleosporomycetidae</taxon>
        <taxon>Pleosporales</taxon>
        <taxon>Pleomassariaceae</taxon>
        <taxon>Pleomassaria</taxon>
    </lineage>
</organism>
<keyword evidence="3" id="KW-1185">Reference proteome</keyword>
<proteinExistence type="predicted"/>
<dbReference type="Proteomes" id="UP000799428">
    <property type="component" value="Unassembled WGS sequence"/>
</dbReference>
<sequence>MYMECSRCLAGDQGPQVPGYVLYVDAGGIFSLERQARRAVPRTAQANWPNWPNWPAARRARVGNTYVGILEEGSEKHEVQHHSTTMRGGASMRWWSAREREGTRGNAREHIRLSSCMAIPMPMPMPIHMYLCHTVSTDRRGRHVHVHMHALGGREQRGGEGTPTTTSTTSFDGPSTYLSDPPNTSSIHEHAYMHTCILWLINTTFSLSPASESEISDETTLLDSRDTSIAAHTYSYHCVYSYTGQNNPCPA</sequence>
<accession>A0A6G1JV02</accession>
<feature type="compositionally biased region" description="Low complexity" evidence="1">
    <location>
        <begin position="162"/>
        <end position="176"/>
    </location>
</feature>
<evidence type="ECO:0000313" key="2">
    <source>
        <dbReference type="EMBL" id="KAF2704434.1"/>
    </source>
</evidence>
<gene>
    <name evidence="2" type="ORF">K504DRAFT_449447</name>
</gene>
<reference evidence="2" key="1">
    <citation type="journal article" date="2020" name="Stud. Mycol.">
        <title>101 Dothideomycetes genomes: a test case for predicting lifestyles and emergence of pathogens.</title>
        <authorList>
            <person name="Haridas S."/>
            <person name="Albert R."/>
            <person name="Binder M."/>
            <person name="Bloem J."/>
            <person name="Labutti K."/>
            <person name="Salamov A."/>
            <person name="Andreopoulos B."/>
            <person name="Baker S."/>
            <person name="Barry K."/>
            <person name="Bills G."/>
            <person name="Bluhm B."/>
            <person name="Cannon C."/>
            <person name="Castanera R."/>
            <person name="Culley D."/>
            <person name="Daum C."/>
            <person name="Ezra D."/>
            <person name="Gonzalez J."/>
            <person name="Henrissat B."/>
            <person name="Kuo A."/>
            <person name="Liang C."/>
            <person name="Lipzen A."/>
            <person name="Lutzoni F."/>
            <person name="Magnuson J."/>
            <person name="Mondo S."/>
            <person name="Nolan M."/>
            <person name="Ohm R."/>
            <person name="Pangilinan J."/>
            <person name="Park H.-J."/>
            <person name="Ramirez L."/>
            <person name="Alfaro M."/>
            <person name="Sun H."/>
            <person name="Tritt A."/>
            <person name="Yoshinaga Y."/>
            <person name="Zwiers L.-H."/>
            <person name="Turgeon B."/>
            <person name="Goodwin S."/>
            <person name="Spatafora J."/>
            <person name="Crous P."/>
            <person name="Grigoriev I."/>
        </authorList>
    </citation>
    <scope>NUCLEOTIDE SEQUENCE</scope>
    <source>
        <strain evidence="2">CBS 279.74</strain>
    </source>
</reference>
<dbReference type="EMBL" id="MU005782">
    <property type="protein sequence ID" value="KAF2704434.1"/>
    <property type="molecule type" value="Genomic_DNA"/>
</dbReference>
<dbReference type="AlphaFoldDB" id="A0A6G1JV02"/>